<dbReference type="Gene3D" id="3.20.20.120">
    <property type="entry name" value="Enolase-like C-terminal domain"/>
    <property type="match status" value="1"/>
</dbReference>
<dbReference type="SUPFAM" id="SSF51604">
    <property type="entry name" value="Enolase C-terminal domain-like"/>
    <property type="match status" value="1"/>
</dbReference>
<dbReference type="EMBL" id="CCAZ020000001">
    <property type="protein sequence ID" value="CEG08694.1"/>
    <property type="molecule type" value="Genomic_DNA"/>
</dbReference>
<gene>
    <name evidence="3" type="primary">ykfB_1</name>
    <name evidence="3" type="ORF">BN961_02112</name>
</gene>
<dbReference type="SFLD" id="SFLDG00180">
    <property type="entry name" value="muconate_cycloisomerase"/>
    <property type="match status" value="1"/>
</dbReference>
<dbReference type="RefSeq" id="WP_048756548.1">
    <property type="nucleotide sequence ID" value="NZ_CCAZ020000001.1"/>
</dbReference>
<feature type="domain" description="Mandelate racemase/muconate lactonizing enzyme C-terminal" evidence="2">
    <location>
        <begin position="134"/>
        <end position="230"/>
    </location>
</feature>
<dbReference type="InterPro" id="IPR013342">
    <property type="entry name" value="Mandelate_racemase_C"/>
</dbReference>
<sequence length="362" mass="39721">MSSVLSNSKITLAAARLRLPLTVPYRLAFGEQTHFDVLLVAILSNGAVSWGEATILPGYTDETIEQGWSLAKDLTDRCKTTHELMSACDKMLDSAPFTATAFLTALDWLAGNPILQRRGRFELLGTVNGKADYRDKLEHEVETLLSRGYKTLKVKIGWEPEADLRQVNVVRDIVNGRAKLRVDGNQGYNREQAIHFLSRLEPEDIELVEQPCAAEDWDSAAAIAGVSKVPLMLDESIYTLRDIDRAAGLKCANYIKLKLMKLGRLNTLENGLRQISDHGMTAVLGNGVATDLGCWMELCVALGNVTTAGEMNGFLKTPIQLLKPALKCEGASVVIDGSMPEIDLDAVRHNAVERAGDWKELG</sequence>
<proteinExistence type="predicted"/>
<dbReference type="OrthoDB" id="9802699at2"/>
<evidence type="ECO:0000259" key="2">
    <source>
        <dbReference type="SMART" id="SM00922"/>
    </source>
</evidence>
<dbReference type="STRING" id="1035.BN961_02112"/>
<dbReference type="GO" id="GO:0000287">
    <property type="term" value="F:magnesium ion binding"/>
    <property type="evidence" value="ECO:0007669"/>
    <property type="project" value="UniProtKB-ARBA"/>
</dbReference>
<dbReference type="InterPro" id="IPR018110">
    <property type="entry name" value="Mandel_Rmase/mucon_lact_enz_CS"/>
</dbReference>
<reference evidence="3 4" key="1">
    <citation type="journal article" date="2014" name="Genome Announc.">
        <title>Genome Sequence of Afipia felis Strain 76713, Isolated in Hospital Water Using an Amoeba Co-Culture Procedure.</title>
        <authorList>
            <person name="Benamar S."/>
            <person name="La Scola B."/>
            <person name="Croce O."/>
        </authorList>
    </citation>
    <scope>NUCLEOTIDE SEQUENCE [LARGE SCALE GENOMIC DNA]</scope>
    <source>
        <strain evidence="3 4">76713</strain>
    </source>
</reference>
<dbReference type="SUPFAM" id="SSF54826">
    <property type="entry name" value="Enolase N-terminal domain-like"/>
    <property type="match status" value="1"/>
</dbReference>
<evidence type="ECO:0000256" key="1">
    <source>
        <dbReference type="ARBA" id="ARBA00022723"/>
    </source>
</evidence>
<dbReference type="InterPro" id="IPR029017">
    <property type="entry name" value="Enolase-like_N"/>
</dbReference>
<organism evidence="3 4">
    <name type="scientific">Afipia felis</name>
    <name type="common">Cat scratch disease bacillus</name>
    <dbReference type="NCBI Taxonomy" id="1035"/>
    <lineage>
        <taxon>Bacteria</taxon>
        <taxon>Pseudomonadati</taxon>
        <taxon>Pseudomonadota</taxon>
        <taxon>Alphaproteobacteria</taxon>
        <taxon>Hyphomicrobiales</taxon>
        <taxon>Nitrobacteraceae</taxon>
        <taxon>Afipia</taxon>
    </lineage>
</organism>
<keyword evidence="4" id="KW-1185">Reference proteome</keyword>
<dbReference type="Gene3D" id="3.30.390.10">
    <property type="entry name" value="Enolase-like, N-terminal domain"/>
    <property type="match status" value="1"/>
</dbReference>
<dbReference type="InterPro" id="IPR029065">
    <property type="entry name" value="Enolase_C-like"/>
</dbReference>
<dbReference type="InterPro" id="IPR036849">
    <property type="entry name" value="Enolase-like_C_sf"/>
</dbReference>
<dbReference type="PROSITE" id="PS00909">
    <property type="entry name" value="MR_MLE_2"/>
    <property type="match status" value="1"/>
</dbReference>
<dbReference type="Pfam" id="PF13378">
    <property type="entry name" value="MR_MLE_C"/>
    <property type="match status" value="1"/>
</dbReference>
<dbReference type="SMART" id="SM00922">
    <property type="entry name" value="MR_MLE"/>
    <property type="match status" value="1"/>
</dbReference>
<keyword evidence="1" id="KW-0479">Metal-binding</keyword>
<evidence type="ECO:0000313" key="4">
    <source>
        <dbReference type="Proteomes" id="UP000035762"/>
    </source>
</evidence>
<dbReference type="Proteomes" id="UP000035762">
    <property type="component" value="Unassembled WGS sequence"/>
</dbReference>
<name>A0A090MST8_AFIFE</name>
<protein>
    <submittedName>
        <fullName evidence="3">L-Ala-D/L-Glu epimerase</fullName>
    </submittedName>
</protein>
<dbReference type="GO" id="GO:0003824">
    <property type="term" value="F:catalytic activity"/>
    <property type="evidence" value="ECO:0007669"/>
    <property type="project" value="UniProtKB-ARBA"/>
</dbReference>
<accession>A0A090MST8</accession>
<evidence type="ECO:0000313" key="3">
    <source>
        <dbReference type="EMBL" id="CEG08694.1"/>
    </source>
</evidence>
<dbReference type="SFLD" id="SFLDS00001">
    <property type="entry name" value="Enolase"/>
    <property type="match status" value="1"/>
</dbReference>
<dbReference type="GO" id="GO:0009063">
    <property type="term" value="P:amino acid catabolic process"/>
    <property type="evidence" value="ECO:0007669"/>
    <property type="project" value="InterPro"/>
</dbReference>
<dbReference type="PANTHER" id="PTHR48073">
    <property type="entry name" value="O-SUCCINYLBENZOATE SYNTHASE-RELATED"/>
    <property type="match status" value="1"/>
</dbReference>
<dbReference type="AlphaFoldDB" id="A0A090MST8"/>
<dbReference type="PANTHER" id="PTHR48073:SF2">
    <property type="entry name" value="O-SUCCINYLBENZOATE SYNTHASE"/>
    <property type="match status" value="1"/>
</dbReference>
<comment type="caution">
    <text evidence="3">The sequence shown here is derived from an EMBL/GenBank/DDBJ whole genome shotgun (WGS) entry which is preliminary data.</text>
</comment>